<dbReference type="AlphaFoldDB" id="A0A0V0QRS8"/>
<dbReference type="InterPro" id="IPR036322">
    <property type="entry name" value="WD40_repeat_dom_sf"/>
</dbReference>
<evidence type="ECO:0000259" key="7">
    <source>
        <dbReference type="Pfam" id="PF24807"/>
    </source>
</evidence>
<keyword evidence="9" id="KW-1185">Reference proteome</keyword>
<dbReference type="Gene3D" id="2.130.10.10">
    <property type="entry name" value="YVTN repeat-like/Quinoprotein amine dehydrogenase"/>
    <property type="match status" value="1"/>
</dbReference>
<dbReference type="InParanoid" id="A0A0V0QRS8"/>
<keyword evidence="4" id="KW-0131">Cell cycle</keyword>
<reference evidence="8 9" key="1">
    <citation type="journal article" date="2015" name="Sci. Rep.">
        <title>Genome of the facultative scuticociliatosis pathogen Pseudocohnilembus persalinus provides insight into its virulence through horizontal gene transfer.</title>
        <authorList>
            <person name="Xiong J."/>
            <person name="Wang G."/>
            <person name="Cheng J."/>
            <person name="Tian M."/>
            <person name="Pan X."/>
            <person name="Warren A."/>
            <person name="Jiang C."/>
            <person name="Yuan D."/>
            <person name="Miao W."/>
        </authorList>
    </citation>
    <scope>NUCLEOTIDE SEQUENCE [LARGE SCALE GENOMIC DNA]</scope>
    <source>
        <strain evidence="8">36N120E</strain>
    </source>
</reference>
<comment type="similarity">
    <text evidence="1">Belongs to the WD repeat CDC20/Fizzy family.</text>
</comment>
<name>A0A0V0QRS8_PSEPJ</name>
<evidence type="ECO:0000256" key="6">
    <source>
        <dbReference type="SAM" id="MobiDB-lite"/>
    </source>
</evidence>
<feature type="repeat" description="WD" evidence="5">
    <location>
        <begin position="580"/>
        <end position="613"/>
    </location>
</feature>
<feature type="compositionally biased region" description="Polar residues" evidence="6">
    <location>
        <begin position="1"/>
        <end position="10"/>
    </location>
</feature>
<keyword evidence="2 5" id="KW-0853">WD repeat</keyword>
<dbReference type="Proteomes" id="UP000054937">
    <property type="component" value="Unassembled WGS sequence"/>
</dbReference>
<dbReference type="Pfam" id="PF24807">
    <property type="entry name" value="WD40_CDC20-Fz"/>
    <property type="match status" value="1"/>
</dbReference>
<evidence type="ECO:0000256" key="4">
    <source>
        <dbReference type="ARBA" id="ARBA00023306"/>
    </source>
</evidence>
<protein>
    <submittedName>
        <fullName evidence="8">WD40-repeat-containing domain</fullName>
    </submittedName>
</protein>
<dbReference type="PROSITE" id="PS50294">
    <property type="entry name" value="WD_REPEATS_REGION"/>
    <property type="match status" value="1"/>
</dbReference>
<proteinExistence type="inferred from homology"/>
<gene>
    <name evidence="8" type="ORF">PPERSA_04460</name>
</gene>
<dbReference type="EMBL" id="LDAU01000114">
    <property type="protein sequence ID" value="KRX04645.1"/>
    <property type="molecule type" value="Genomic_DNA"/>
</dbReference>
<dbReference type="GO" id="GO:0031145">
    <property type="term" value="P:anaphase-promoting complex-dependent catabolic process"/>
    <property type="evidence" value="ECO:0007669"/>
    <property type="project" value="TreeGrafter"/>
</dbReference>
<dbReference type="SUPFAM" id="SSF50978">
    <property type="entry name" value="WD40 repeat-like"/>
    <property type="match status" value="1"/>
</dbReference>
<dbReference type="InterPro" id="IPR001680">
    <property type="entry name" value="WD40_rpt"/>
</dbReference>
<feature type="region of interest" description="Disordered" evidence="6">
    <location>
        <begin position="248"/>
        <end position="270"/>
    </location>
</feature>
<dbReference type="PROSITE" id="PS00678">
    <property type="entry name" value="WD_REPEATS_1"/>
    <property type="match status" value="2"/>
</dbReference>
<dbReference type="PANTHER" id="PTHR19918">
    <property type="entry name" value="CELL DIVISION CYCLE 20 CDC20 FIZZY -RELATED"/>
    <property type="match status" value="1"/>
</dbReference>
<dbReference type="InterPro" id="IPR019775">
    <property type="entry name" value="WD40_repeat_CS"/>
</dbReference>
<sequence>MHPSSYLSPQKKTEPFDEYTLSNIQTPESKKTYTNNKNKQYLDSASSDFENIPLQMYSAQKYNSQGLKLDDQIQAFPTFKKTDASDRFIPLRQNNNVSKNLFSLNPKDLEIQFVVNPFSQPNNKMLKQKKNIINPEEDEEICQEPSHQQNLFAQNFQQERLDRANNQVQSSQPVQQSPNQEIIQSEEEEKTKNYQDMLKEQTLQYTPKKLFEDMEDEDQNQNPQQHNQFLQFQDKKSNFSDFYNSPFSQQQKLFPNNNNNQSISENESPYSYSDNKNIFQNFIGTKSCYSSGSKIPKRKIQTTPVKVLDAPGLSDDFYMDMLDWNCHGYIAVGLANTIYLWNSNPQQNSDEQQVIQLTSQHEPKLQYTSLKYSKNPNLLALGQHSGQIKVFDIQKQLQIYESHIQLGRVGNLAWINQNLLASGSKDRSLLIQDIRDKPTNIVKQFRDHKQEICGIATCSNEIQLASGGNDNLVQLYDLRQQARSYTFKEHRAAVRALAFSPHQHGVLVTGGGSRDKTIKTWDTNTNQLVGSIDVDSQVCKLLFSENSHEFVSSHGFETNSIIVWKSQNLKSNKIQKLQVLEGHQNRVLFMALSPDNQRIVTGAGDETLKFWNVFPEKKVGLQSQLLGKNIATSLR</sequence>
<feature type="domain" description="CDC20/Fizzy WD40" evidence="7">
    <location>
        <begin position="308"/>
        <end position="611"/>
    </location>
</feature>
<evidence type="ECO:0000313" key="8">
    <source>
        <dbReference type="EMBL" id="KRX04645.1"/>
    </source>
</evidence>
<feature type="compositionally biased region" description="Low complexity" evidence="6">
    <location>
        <begin position="165"/>
        <end position="180"/>
    </location>
</feature>
<dbReference type="OrthoDB" id="10263272at2759"/>
<organism evidence="8 9">
    <name type="scientific">Pseudocohnilembus persalinus</name>
    <name type="common">Ciliate</name>
    <dbReference type="NCBI Taxonomy" id="266149"/>
    <lineage>
        <taxon>Eukaryota</taxon>
        <taxon>Sar</taxon>
        <taxon>Alveolata</taxon>
        <taxon>Ciliophora</taxon>
        <taxon>Intramacronucleata</taxon>
        <taxon>Oligohymenophorea</taxon>
        <taxon>Scuticociliatia</taxon>
        <taxon>Philasterida</taxon>
        <taxon>Pseudocohnilembidae</taxon>
        <taxon>Pseudocohnilembus</taxon>
    </lineage>
</organism>
<dbReference type="InterPro" id="IPR056150">
    <property type="entry name" value="WD40_CDC20-Fz"/>
</dbReference>
<dbReference type="GO" id="GO:0005680">
    <property type="term" value="C:anaphase-promoting complex"/>
    <property type="evidence" value="ECO:0007669"/>
    <property type="project" value="TreeGrafter"/>
</dbReference>
<evidence type="ECO:0000313" key="9">
    <source>
        <dbReference type="Proteomes" id="UP000054937"/>
    </source>
</evidence>
<dbReference type="PANTHER" id="PTHR19918:SF1">
    <property type="entry name" value="FIZZY-RELATED PROTEIN HOMOLOG"/>
    <property type="match status" value="1"/>
</dbReference>
<evidence type="ECO:0000256" key="3">
    <source>
        <dbReference type="ARBA" id="ARBA00022737"/>
    </source>
</evidence>
<evidence type="ECO:0000256" key="1">
    <source>
        <dbReference type="ARBA" id="ARBA00006445"/>
    </source>
</evidence>
<feature type="region of interest" description="Disordered" evidence="6">
    <location>
        <begin position="164"/>
        <end position="183"/>
    </location>
</feature>
<dbReference type="GO" id="GO:1990757">
    <property type="term" value="F:ubiquitin ligase activator activity"/>
    <property type="evidence" value="ECO:0007669"/>
    <property type="project" value="TreeGrafter"/>
</dbReference>
<accession>A0A0V0QRS8</accession>
<dbReference type="GO" id="GO:1905786">
    <property type="term" value="P:positive regulation of anaphase-promoting complex-dependent catabolic process"/>
    <property type="evidence" value="ECO:0007669"/>
    <property type="project" value="TreeGrafter"/>
</dbReference>
<evidence type="ECO:0000256" key="2">
    <source>
        <dbReference type="ARBA" id="ARBA00022574"/>
    </source>
</evidence>
<dbReference type="InterPro" id="IPR015943">
    <property type="entry name" value="WD40/YVTN_repeat-like_dom_sf"/>
</dbReference>
<feature type="repeat" description="WD" evidence="5">
    <location>
        <begin position="445"/>
        <end position="486"/>
    </location>
</feature>
<dbReference type="PROSITE" id="PS50082">
    <property type="entry name" value="WD_REPEATS_2"/>
    <property type="match status" value="3"/>
</dbReference>
<dbReference type="InterPro" id="IPR033010">
    <property type="entry name" value="Cdc20/Fizzy"/>
</dbReference>
<keyword evidence="3" id="KW-0677">Repeat</keyword>
<dbReference type="GO" id="GO:0010997">
    <property type="term" value="F:anaphase-promoting complex binding"/>
    <property type="evidence" value="ECO:0007669"/>
    <property type="project" value="InterPro"/>
</dbReference>
<feature type="region of interest" description="Disordered" evidence="6">
    <location>
        <begin position="1"/>
        <end position="39"/>
    </location>
</feature>
<dbReference type="CDD" id="cd00200">
    <property type="entry name" value="WD40"/>
    <property type="match status" value="1"/>
</dbReference>
<evidence type="ECO:0000256" key="5">
    <source>
        <dbReference type="PROSITE-ProRule" id="PRU00221"/>
    </source>
</evidence>
<feature type="repeat" description="WD" evidence="5">
    <location>
        <begin position="487"/>
        <end position="531"/>
    </location>
</feature>
<dbReference type="SMART" id="SM00320">
    <property type="entry name" value="WD40"/>
    <property type="match status" value="7"/>
</dbReference>
<comment type="caution">
    <text evidence="8">The sequence shown here is derived from an EMBL/GenBank/DDBJ whole genome shotgun (WGS) entry which is preliminary data.</text>
</comment>
<dbReference type="OMA" id="THEMEKQ"/>